<dbReference type="InterPro" id="IPR007131">
    <property type="entry name" value="SHD1"/>
</dbReference>
<dbReference type="CDD" id="cd11773">
    <property type="entry name" value="SH3_Sla1p_1"/>
    <property type="match status" value="1"/>
</dbReference>
<dbReference type="Pfam" id="PF03983">
    <property type="entry name" value="SHD1"/>
    <property type="match status" value="1"/>
</dbReference>
<dbReference type="PANTHER" id="PTHR14167">
    <property type="entry name" value="SH3 DOMAIN-CONTAINING"/>
    <property type="match status" value="1"/>
</dbReference>
<dbReference type="SMART" id="SM00326">
    <property type="entry name" value="SH3"/>
    <property type="match status" value="3"/>
</dbReference>
<evidence type="ECO:0000256" key="7">
    <source>
        <dbReference type="ARBA" id="ARBA00022583"/>
    </source>
</evidence>
<dbReference type="GO" id="GO:0042802">
    <property type="term" value="F:identical protein binding"/>
    <property type="evidence" value="ECO:0007669"/>
    <property type="project" value="InterPro"/>
</dbReference>
<keyword evidence="8" id="KW-0967">Endosome</keyword>
<feature type="compositionally biased region" description="Low complexity" evidence="14">
    <location>
        <begin position="592"/>
        <end position="605"/>
    </location>
</feature>
<proteinExistence type="inferred from homology"/>
<dbReference type="Pfam" id="PF00018">
    <property type="entry name" value="SH3_1"/>
    <property type="match status" value="2"/>
</dbReference>
<feature type="compositionally biased region" description="Polar residues" evidence="14">
    <location>
        <begin position="689"/>
        <end position="703"/>
    </location>
</feature>
<feature type="region of interest" description="Disordered" evidence="14">
    <location>
        <begin position="518"/>
        <end position="804"/>
    </location>
</feature>
<feature type="domain" description="SH3" evidence="15">
    <location>
        <begin position="138"/>
        <end position="198"/>
    </location>
</feature>
<evidence type="ECO:0000256" key="2">
    <source>
        <dbReference type="ARBA" id="ARBA00004134"/>
    </source>
</evidence>
<feature type="compositionally biased region" description="Low complexity" evidence="14">
    <location>
        <begin position="677"/>
        <end position="688"/>
    </location>
</feature>
<sequence>MKYIDICSALYDYQAQSKEEISFQAQDILYILDKSDVDWYKAQLKVQSLDGPTGLIPANYLEKAAPLGTVTAVYDYTAQSLEELSFKENEVLTLYEKDDTDWFVVQNSKSEFGLAPGNYVQEDIPAVKDTVKETKRDMEPRWAIALFSYQPQSDEDTFLEDNQQVLVTDYTGKDWWTIEHKDGKAGIVPANYLKFQDVYEAELKAEQEREQERLQAHKEQEQKQLELKRQKDLADRKNHREQQDKEKERQLEVERRRKMQEEAKQKEIESKRQASFSAAAAASAAANVIPSPQLGSPRRSQIPAPPPPTKADIPQHNDPNKPDPSRIRMWTDRTGAFKVEAEFLSCANGKIRLFKTNGVKIDVPTQKMCMEDLLYIQSETGQDLIQHDDIPLGQLKVGFTWLDYFKKTRLPHYACVQYAKSFEKSGLGEHDVERLTHRRMKSLGMSERHVQRIQRFIETNRAEPPSEDENEQPKKVKKHVTFGAVSYIVENDDDNDGEEDEGSVQWQIEQDERLARQLQEQDHHAGGLQRRGTGRPTPAQSAPRGVNSAVLTPQKFNSEPLKPTPPLPQQQPLQPVPNAPPALPKFEDDAWAPRSSPSIAPSTAPTWNQASAQTPPTTLAASRQRPTPPVPQQSLVDPQLLAKWGGSPSLAAANSRPVPPPPTVASSPLHQPLNSLPTQQQPTFHQQPSNSSFSTLQSNNSFVTAQSTPSFAPTTTSTQFPPAQPTNNFVPTQTPNNFASPQQQLTTGNSFQQPTSAGSFTSTNFQHQLPTGNSFQHQAHSGNSFQQQPRSIQNQTTGLQHQASGLQQVNVNSYQLPNHSGSFSSSLPQTSFQHQLPTSNGSFSSLQTGNTNFQQPANFQQQHQQQQGYAAFNHSPSMQSAYLGVQAQPTGASWAAATPANPFGGASPSPSYQQLPPQNNVPQYNNTIDPNDKYSVFKTVDTTTPSVFNNKQQNFY</sequence>
<feature type="region of interest" description="Disordered" evidence="14">
    <location>
        <begin position="209"/>
        <end position="271"/>
    </location>
</feature>
<reference evidence="16" key="1">
    <citation type="submission" date="2020-12" db="EMBL/GenBank/DDBJ databases">
        <title>Metabolic potential, ecology and presence of endohyphal bacteria is reflected in genomic diversity of Mucoromycotina.</title>
        <authorList>
            <person name="Muszewska A."/>
            <person name="Okrasinska A."/>
            <person name="Steczkiewicz K."/>
            <person name="Drgas O."/>
            <person name="Orlowska M."/>
            <person name="Perlinska-Lenart U."/>
            <person name="Aleksandrzak-Piekarczyk T."/>
            <person name="Szatraj K."/>
            <person name="Zielenkiewicz U."/>
            <person name="Pilsyk S."/>
            <person name="Malc E."/>
            <person name="Mieczkowski P."/>
            <person name="Kruszewska J.S."/>
            <person name="Biernat P."/>
            <person name="Pawlowska J."/>
        </authorList>
    </citation>
    <scope>NUCLEOTIDE SEQUENCE</scope>
    <source>
        <strain evidence="16">WA0000017839</strain>
    </source>
</reference>
<evidence type="ECO:0000256" key="6">
    <source>
        <dbReference type="ARBA" id="ARBA00022443"/>
    </source>
</evidence>
<dbReference type="Gene3D" id="1.10.150.50">
    <property type="entry name" value="Transcription Factor, Ets-1"/>
    <property type="match status" value="1"/>
</dbReference>
<feature type="compositionally biased region" description="Polar residues" evidence="14">
    <location>
        <begin position="727"/>
        <end position="804"/>
    </location>
</feature>
<keyword evidence="11" id="KW-0009">Actin-binding</keyword>
<dbReference type="CDD" id="cd09487">
    <property type="entry name" value="SAM_superfamily"/>
    <property type="match status" value="1"/>
</dbReference>
<dbReference type="SUPFAM" id="SSF50044">
    <property type="entry name" value="SH3-domain"/>
    <property type="match status" value="3"/>
</dbReference>
<dbReference type="GO" id="GO:0005886">
    <property type="term" value="C:plasma membrane"/>
    <property type="evidence" value="ECO:0007669"/>
    <property type="project" value="UniProtKB-SubCell"/>
</dbReference>
<feature type="domain" description="SH3" evidence="15">
    <location>
        <begin position="65"/>
        <end position="125"/>
    </location>
</feature>
<keyword evidence="12" id="KW-0206">Cytoskeleton</keyword>
<accession>A0A8H7R4Y6</accession>
<evidence type="ECO:0000313" key="16">
    <source>
        <dbReference type="EMBL" id="KAG2203368.1"/>
    </source>
</evidence>
<dbReference type="GO" id="GO:0010008">
    <property type="term" value="C:endosome membrane"/>
    <property type="evidence" value="ECO:0007669"/>
    <property type="project" value="UniProtKB-SubCell"/>
</dbReference>
<evidence type="ECO:0000256" key="3">
    <source>
        <dbReference type="ARBA" id="ARBA00004413"/>
    </source>
</evidence>
<dbReference type="GO" id="GO:0030674">
    <property type="term" value="F:protein-macromolecule adaptor activity"/>
    <property type="evidence" value="ECO:0007669"/>
    <property type="project" value="InterPro"/>
</dbReference>
<protein>
    <recommendedName>
        <fullName evidence="5">Actin cytoskeleton-regulatory complex protein SLA1</fullName>
    </recommendedName>
</protein>
<organism evidence="16 17">
    <name type="scientific">Mucor saturninus</name>
    <dbReference type="NCBI Taxonomy" id="64648"/>
    <lineage>
        <taxon>Eukaryota</taxon>
        <taxon>Fungi</taxon>
        <taxon>Fungi incertae sedis</taxon>
        <taxon>Mucoromycota</taxon>
        <taxon>Mucoromycotina</taxon>
        <taxon>Mucoromycetes</taxon>
        <taxon>Mucorales</taxon>
        <taxon>Mucorineae</taxon>
        <taxon>Mucoraceae</taxon>
        <taxon>Mucor</taxon>
    </lineage>
</organism>
<comment type="caution">
    <text evidence="16">The sequence shown here is derived from an EMBL/GenBank/DDBJ whole genome shotgun (WGS) entry which is preliminary data.</text>
</comment>
<keyword evidence="7" id="KW-0254">Endocytosis</keyword>
<evidence type="ECO:0000256" key="4">
    <source>
        <dbReference type="ARBA" id="ARBA00007948"/>
    </source>
</evidence>
<comment type="subcellular location">
    <subcellularLocation>
        <location evidence="3">Cell membrane</location>
        <topology evidence="3">Peripheral membrane protein</topology>
        <orientation evidence="3">Cytoplasmic side</orientation>
    </subcellularLocation>
    <subcellularLocation>
        <location evidence="2">Cytoplasm</location>
        <location evidence="2">Cytoskeleton</location>
        <location evidence="2">Actin patch</location>
    </subcellularLocation>
    <subcellularLocation>
        <location evidence="1">Endosome membrane</location>
        <topology evidence="1">Peripheral membrane protein</topology>
        <orientation evidence="1">Cytoplasmic side</orientation>
    </subcellularLocation>
</comment>
<dbReference type="Gene3D" id="2.30.30.40">
    <property type="entry name" value="SH3 Domains"/>
    <property type="match status" value="3"/>
</dbReference>
<comment type="similarity">
    <text evidence="4">Belongs to the SLA1 family.</text>
</comment>
<feature type="compositionally biased region" description="Polar residues" evidence="14">
    <location>
        <begin position="606"/>
        <end position="625"/>
    </location>
</feature>
<dbReference type="InterPro" id="IPR001452">
    <property type="entry name" value="SH3_domain"/>
</dbReference>
<feature type="region of interest" description="Disordered" evidence="14">
    <location>
        <begin position="820"/>
        <end position="850"/>
    </location>
</feature>
<dbReference type="InterPro" id="IPR050384">
    <property type="entry name" value="Endophilin_SH3RF"/>
</dbReference>
<gene>
    <name evidence="16" type="ORF">INT47_010066</name>
</gene>
<dbReference type="PROSITE" id="PS50002">
    <property type="entry name" value="SH3"/>
    <property type="match status" value="3"/>
</dbReference>
<feature type="domain" description="SH3" evidence="15">
    <location>
        <begin position="2"/>
        <end position="63"/>
    </location>
</feature>
<feature type="compositionally biased region" description="Pro residues" evidence="14">
    <location>
        <begin position="562"/>
        <end position="583"/>
    </location>
</feature>
<dbReference type="CDD" id="cd00174">
    <property type="entry name" value="SH3"/>
    <property type="match status" value="1"/>
</dbReference>
<feature type="region of interest" description="Disordered" evidence="14">
    <location>
        <begin position="457"/>
        <end position="477"/>
    </location>
</feature>
<dbReference type="Proteomes" id="UP000603453">
    <property type="component" value="Unassembled WGS sequence"/>
</dbReference>
<dbReference type="GO" id="GO:0043130">
    <property type="term" value="F:ubiquitin binding"/>
    <property type="evidence" value="ECO:0007669"/>
    <property type="project" value="InterPro"/>
</dbReference>
<feature type="region of interest" description="Disordered" evidence="14">
    <location>
        <begin position="288"/>
        <end position="327"/>
    </location>
</feature>
<evidence type="ECO:0000256" key="11">
    <source>
        <dbReference type="ARBA" id="ARBA00023203"/>
    </source>
</evidence>
<dbReference type="Pfam" id="PF14604">
    <property type="entry name" value="SH3_9"/>
    <property type="match status" value="1"/>
</dbReference>
<evidence type="ECO:0000313" key="17">
    <source>
        <dbReference type="Proteomes" id="UP000603453"/>
    </source>
</evidence>
<evidence type="ECO:0000256" key="12">
    <source>
        <dbReference type="ARBA" id="ARBA00023212"/>
    </source>
</evidence>
<evidence type="ECO:0000256" key="5">
    <source>
        <dbReference type="ARBA" id="ARBA00020357"/>
    </source>
</evidence>
<keyword evidence="6 13" id="KW-0728">SH3 domain</keyword>
<evidence type="ECO:0000256" key="1">
    <source>
        <dbReference type="ARBA" id="ARBA00004125"/>
    </source>
</evidence>
<dbReference type="AlphaFoldDB" id="A0A8H7R4Y6"/>
<dbReference type="PRINTS" id="PR00452">
    <property type="entry name" value="SH3DOMAIN"/>
</dbReference>
<dbReference type="GO" id="GO:0003779">
    <property type="term" value="F:actin binding"/>
    <property type="evidence" value="ECO:0007669"/>
    <property type="project" value="UniProtKB-KW"/>
</dbReference>
<feature type="compositionally biased region" description="Basic and acidic residues" evidence="14">
    <location>
        <begin position="313"/>
        <end position="327"/>
    </location>
</feature>
<dbReference type="InterPro" id="IPR036028">
    <property type="entry name" value="SH3-like_dom_sf"/>
</dbReference>
<evidence type="ECO:0000256" key="8">
    <source>
        <dbReference type="ARBA" id="ARBA00022753"/>
    </source>
</evidence>
<evidence type="ECO:0000256" key="13">
    <source>
        <dbReference type="PROSITE-ProRule" id="PRU00192"/>
    </source>
</evidence>
<keyword evidence="17" id="KW-1185">Reference proteome</keyword>
<evidence type="ECO:0000256" key="9">
    <source>
        <dbReference type="ARBA" id="ARBA00023054"/>
    </source>
</evidence>
<feature type="compositionally biased region" description="Low complexity" evidence="14">
    <location>
        <begin position="704"/>
        <end position="721"/>
    </location>
</feature>
<name>A0A8H7R4Y6_9FUNG</name>
<dbReference type="PANTHER" id="PTHR14167:SF81">
    <property type="entry name" value="ENDOPHILIN-A"/>
    <property type="match status" value="1"/>
</dbReference>
<dbReference type="InterPro" id="IPR035800">
    <property type="entry name" value="Sla1_SH3_1"/>
</dbReference>
<keyword evidence="10" id="KW-0472">Membrane</keyword>
<evidence type="ECO:0000256" key="14">
    <source>
        <dbReference type="SAM" id="MobiDB-lite"/>
    </source>
</evidence>
<dbReference type="GO" id="GO:0030479">
    <property type="term" value="C:actin cortical patch"/>
    <property type="evidence" value="ECO:0007669"/>
    <property type="project" value="UniProtKB-SubCell"/>
</dbReference>
<dbReference type="OrthoDB" id="5971719at2759"/>
<dbReference type="InterPro" id="IPR013761">
    <property type="entry name" value="SAM/pointed_sf"/>
</dbReference>
<evidence type="ECO:0000256" key="10">
    <source>
        <dbReference type="ARBA" id="ARBA00023136"/>
    </source>
</evidence>
<evidence type="ECO:0000259" key="15">
    <source>
        <dbReference type="PROSITE" id="PS50002"/>
    </source>
</evidence>
<dbReference type="EMBL" id="JAEPRD010000052">
    <property type="protein sequence ID" value="KAG2203368.1"/>
    <property type="molecule type" value="Genomic_DNA"/>
</dbReference>
<keyword evidence="12" id="KW-0963">Cytoplasm</keyword>
<dbReference type="GO" id="GO:0006897">
    <property type="term" value="P:endocytosis"/>
    <property type="evidence" value="ECO:0007669"/>
    <property type="project" value="UniProtKB-KW"/>
</dbReference>
<keyword evidence="9" id="KW-0175">Coiled coil</keyword>
<dbReference type="Gene3D" id="2.30.30.700">
    <property type="entry name" value="SLA1 homology domain 1"/>
    <property type="match status" value="1"/>
</dbReference>